<keyword evidence="1" id="KW-0812">Transmembrane</keyword>
<keyword evidence="1" id="KW-1133">Transmembrane helix</keyword>
<sequence length="160" mass="18163">MLVSWFFSALRDLTQNSAFTIETIVGMGFSVFAIFVEAVLQLKMIKSFFDCKSNLKKAKFKLIFLFSTMILVDFLALILNLSADFLPVLLVVDLLWSSVLPIHVCLTFRILLLVKDSLSKKKVQKFIQTSEVVTELSSIRMDTNLPIELSVSKNEEMSDI</sequence>
<accession>A0AAD5Y0Q7</accession>
<keyword evidence="1" id="KW-0472">Membrane</keyword>
<protein>
    <submittedName>
        <fullName evidence="2">Uncharacterized protein</fullName>
    </submittedName>
</protein>
<reference evidence="2" key="1">
    <citation type="submission" date="2020-05" db="EMBL/GenBank/DDBJ databases">
        <title>Phylogenomic resolution of chytrid fungi.</title>
        <authorList>
            <person name="Stajich J.E."/>
            <person name="Amses K."/>
            <person name="Simmons R."/>
            <person name="Seto K."/>
            <person name="Myers J."/>
            <person name="Bonds A."/>
            <person name="Quandt C.A."/>
            <person name="Barry K."/>
            <person name="Liu P."/>
            <person name="Grigoriev I."/>
            <person name="Longcore J.E."/>
            <person name="James T.Y."/>
        </authorList>
    </citation>
    <scope>NUCLEOTIDE SEQUENCE</scope>
    <source>
        <strain evidence="2">JEL0476</strain>
    </source>
</reference>
<dbReference type="EMBL" id="JADGJW010000250">
    <property type="protein sequence ID" value="KAJ3221124.1"/>
    <property type="molecule type" value="Genomic_DNA"/>
</dbReference>
<keyword evidence="3" id="KW-1185">Reference proteome</keyword>
<proteinExistence type="predicted"/>
<gene>
    <name evidence="2" type="ORF">HK099_003771</name>
</gene>
<evidence type="ECO:0000313" key="2">
    <source>
        <dbReference type="EMBL" id="KAJ3221124.1"/>
    </source>
</evidence>
<organism evidence="2 3">
    <name type="scientific">Clydaea vesicula</name>
    <dbReference type="NCBI Taxonomy" id="447962"/>
    <lineage>
        <taxon>Eukaryota</taxon>
        <taxon>Fungi</taxon>
        <taxon>Fungi incertae sedis</taxon>
        <taxon>Chytridiomycota</taxon>
        <taxon>Chytridiomycota incertae sedis</taxon>
        <taxon>Chytridiomycetes</taxon>
        <taxon>Lobulomycetales</taxon>
        <taxon>Lobulomycetaceae</taxon>
        <taxon>Clydaea</taxon>
    </lineage>
</organism>
<evidence type="ECO:0000313" key="3">
    <source>
        <dbReference type="Proteomes" id="UP001211065"/>
    </source>
</evidence>
<dbReference type="AlphaFoldDB" id="A0AAD5Y0Q7"/>
<name>A0AAD5Y0Q7_9FUNG</name>
<comment type="caution">
    <text evidence="2">The sequence shown here is derived from an EMBL/GenBank/DDBJ whole genome shotgun (WGS) entry which is preliminary data.</text>
</comment>
<feature type="transmembrane region" description="Helical" evidence="1">
    <location>
        <begin position="62"/>
        <end position="82"/>
    </location>
</feature>
<dbReference type="Proteomes" id="UP001211065">
    <property type="component" value="Unassembled WGS sequence"/>
</dbReference>
<feature type="transmembrane region" description="Helical" evidence="1">
    <location>
        <begin position="94"/>
        <end position="114"/>
    </location>
</feature>
<evidence type="ECO:0000256" key="1">
    <source>
        <dbReference type="SAM" id="Phobius"/>
    </source>
</evidence>
<feature type="transmembrane region" description="Helical" evidence="1">
    <location>
        <begin position="20"/>
        <end position="42"/>
    </location>
</feature>